<dbReference type="EMBL" id="AXCR01000004">
    <property type="protein sequence ID" value="KJR88433.1"/>
    <property type="molecule type" value="Genomic_DNA"/>
</dbReference>
<comment type="caution">
    <text evidence="2">The sequence shown here is derived from an EMBL/GenBank/DDBJ whole genome shotgun (WGS) entry which is preliminary data.</text>
</comment>
<accession>A0A0F2MFI2</accession>
<dbReference type="RefSeq" id="XP_016591109.1">
    <property type="nucleotide sequence ID" value="XM_016734669.1"/>
</dbReference>
<feature type="region of interest" description="Disordered" evidence="1">
    <location>
        <begin position="75"/>
        <end position="95"/>
    </location>
</feature>
<name>A0A0F2MFI2_SPOSC</name>
<dbReference type="AlphaFoldDB" id="A0A0F2MFI2"/>
<feature type="compositionally biased region" description="Basic and acidic residues" evidence="1">
    <location>
        <begin position="78"/>
        <end position="95"/>
    </location>
</feature>
<sequence>MGCIGSDEREVKENIQARQESVIKGRQGDEARRRVTSKQAKSRKEAALTMGGAAPTQPCDEKRLEEEWGVARGTISPSRERTLQQGSRDEENNVERADFEVRVDGTAGGWTGGPIKVIVMVKIGMQA</sequence>
<evidence type="ECO:0000313" key="2">
    <source>
        <dbReference type="EMBL" id="KJR88433.1"/>
    </source>
</evidence>
<dbReference type="GeneID" id="27669946"/>
<protein>
    <submittedName>
        <fullName evidence="2">Uncharacterized protein</fullName>
    </submittedName>
</protein>
<dbReference type="VEuPathDB" id="FungiDB:SPSK_08018"/>
<proteinExistence type="predicted"/>
<evidence type="ECO:0000313" key="3">
    <source>
        <dbReference type="Proteomes" id="UP000033710"/>
    </source>
</evidence>
<dbReference type="Proteomes" id="UP000033710">
    <property type="component" value="Unassembled WGS sequence"/>
</dbReference>
<reference evidence="2 3" key="2">
    <citation type="journal article" date="2015" name="Eukaryot. Cell">
        <title>Asexual propagation of a virulent clone complex in a human and feline outbreak of sporotrichosis.</title>
        <authorList>
            <person name="Teixeira Mde M."/>
            <person name="Rodrigues A.M."/>
            <person name="Tsui C.K."/>
            <person name="de Almeida L.G."/>
            <person name="Van Diepeningen A.D."/>
            <person name="van den Ende B.G."/>
            <person name="Fernandes G.F."/>
            <person name="Kano R."/>
            <person name="Hamelin R.C."/>
            <person name="Lopes-Bezerra L.M."/>
            <person name="Vasconcelos A.T."/>
            <person name="de Hoog S."/>
            <person name="de Camargo Z.P."/>
            <person name="Felipe M.S."/>
        </authorList>
    </citation>
    <scope>NUCLEOTIDE SEQUENCE [LARGE SCALE GENOMIC DNA]</scope>
    <source>
        <strain evidence="2 3">1099-18</strain>
    </source>
</reference>
<reference evidence="2 3" key="1">
    <citation type="journal article" date="2014" name="BMC Genomics">
        <title>Comparative genomics of the major fungal agents of human and animal Sporotrichosis: Sporothrix schenckii and Sporothrix brasiliensis.</title>
        <authorList>
            <person name="Teixeira M.M."/>
            <person name="de Almeida L.G."/>
            <person name="Kubitschek-Barreira P."/>
            <person name="Alves F.L."/>
            <person name="Kioshima E.S."/>
            <person name="Abadio A.K."/>
            <person name="Fernandes L."/>
            <person name="Derengowski L.S."/>
            <person name="Ferreira K.S."/>
            <person name="Souza R.C."/>
            <person name="Ruiz J.C."/>
            <person name="de Andrade N.C."/>
            <person name="Paes H.C."/>
            <person name="Nicola A.M."/>
            <person name="Albuquerque P."/>
            <person name="Gerber A.L."/>
            <person name="Martins V.P."/>
            <person name="Peconick L.D."/>
            <person name="Neto A.V."/>
            <person name="Chaucanez C.B."/>
            <person name="Silva P.A."/>
            <person name="Cunha O.L."/>
            <person name="de Oliveira F.F."/>
            <person name="dos Santos T.C."/>
            <person name="Barros A.L."/>
            <person name="Soares M.A."/>
            <person name="de Oliveira L.M."/>
            <person name="Marini M.M."/>
            <person name="Villalobos-Duno H."/>
            <person name="Cunha M.M."/>
            <person name="de Hoog S."/>
            <person name="da Silveira J.F."/>
            <person name="Henrissat B."/>
            <person name="Nino-Vega G.A."/>
            <person name="Cisalpino P.S."/>
            <person name="Mora-Montes H.M."/>
            <person name="Almeida S.R."/>
            <person name="Stajich J.E."/>
            <person name="Lopes-Bezerra L.M."/>
            <person name="Vasconcelos A.T."/>
            <person name="Felipe M.S."/>
        </authorList>
    </citation>
    <scope>NUCLEOTIDE SEQUENCE [LARGE SCALE GENOMIC DNA]</scope>
    <source>
        <strain evidence="2 3">1099-18</strain>
    </source>
</reference>
<feature type="compositionally biased region" description="Basic and acidic residues" evidence="1">
    <location>
        <begin position="1"/>
        <end position="33"/>
    </location>
</feature>
<dbReference type="KEGG" id="ssck:SPSK_08018"/>
<gene>
    <name evidence="2" type="ORF">SPSK_08018</name>
</gene>
<feature type="region of interest" description="Disordered" evidence="1">
    <location>
        <begin position="1"/>
        <end position="62"/>
    </location>
</feature>
<evidence type="ECO:0000256" key="1">
    <source>
        <dbReference type="SAM" id="MobiDB-lite"/>
    </source>
</evidence>
<organism evidence="2 3">
    <name type="scientific">Sporothrix schenckii 1099-18</name>
    <dbReference type="NCBI Taxonomy" id="1397361"/>
    <lineage>
        <taxon>Eukaryota</taxon>
        <taxon>Fungi</taxon>
        <taxon>Dikarya</taxon>
        <taxon>Ascomycota</taxon>
        <taxon>Pezizomycotina</taxon>
        <taxon>Sordariomycetes</taxon>
        <taxon>Sordariomycetidae</taxon>
        <taxon>Ophiostomatales</taxon>
        <taxon>Ophiostomataceae</taxon>
        <taxon>Sporothrix</taxon>
    </lineage>
</organism>